<dbReference type="AlphaFoldDB" id="A0A149RS29"/>
<evidence type="ECO:0000313" key="5">
    <source>
        <dbReference type="EMBL" id="KXV16966.1"/>
    </source>
</evidence>
<name>A0A149RS29_9PROT</name>
<dbReference type="SUPFAM" id="SSF52540">
    <property type="entry name" value="P-loop containing nucleoside triphosphate hydrolases"/>
    <property type="match status" value="1"/>
</dbReference>
<organism evidence="5 6">
    <name type="scientific">Acetobacter malorum</name>
    <dbReference type="NCBI Taxonomy" id="178901"/>
    <lineage>
        <taxon>Bacteria</taxon>
        <taxon>Pseudomonadati</taxon>
        <taxon>Pseudomonadota</taxon>
        <taxon>Alphaproteobacteria</taxon>
        <taxon>Acetobacterales</taxon>
        <taxon>Acetobacteraceae</taxon>
        <taxon>Acetobacter</taxon>
    </lineage>
</organism>
<dbReference type="InterPro" id="IPR027417">
    <property type="entry name" value="P-loop_NTPase"/>
</dbReference>
<dbReference type="InterPro" id="IPR003439">
    <property type="entry name" value="ABC_transporter-like_ATP-bd"/>
</dbReference>
<gene>
    <name evidence="5" type="ORF">AD933_05335</name>
</gene>
<dbReference type="InterPro" id="IPR003593">
    <property type="entry name" value="AAA+_ATPase"/>
</dbReference>
<dbReference type="PATRIC" id="fig|178901.13.peg.852"/>
<evidence type="ECO:0000313" key="6">
    <source>
        <dbReference type="Proteomes" id="UP000075526"/>
    </source>
</evidence>
<evidence type="ECO:0000259" key="4">
    <source>
        <dbReference type="PROSITE" id="PS50893"/>
    </source>
</evidence>
<keyword evidence="2" id="KW-0547">Nucleotide-binding</keyword>
<comment type="caution">
    <text evidence="5">The sequence shown here is derived from an EMBL/GenBank/DDBJ whole genome shotgun (WGS) entry which is preliminary data.</text>
</comment>
<dbReference type="EMBL" id="LHZF01000152">
    <property type="protein sequence ID" value="KXV16966.1"/>
    <property type="molecule type" value="Genomic_DNA"/>
</dbReference>
<dbReference type="PANTHER" id="PTHR24220:SF689">
    <property type="entry name" value="LIPOPROTEIN-RELEASING SYSTEM ATP-BINDING PROTEIN LOLD"/>
    <property type="match status" value="1"/>
</dbReference>
<feature type="domain" description="ABC transporter" evidence="4">
    <location>
        <begin position="8"/>
        <end position="234"/>
    </location>
</feature>
<keyword evidence="3" id="KW-0067">ATP-binding</keyword>
<dbReference type="GO" id="GO:0089705">
    <property type="term" value="P:protein localization to outer membrane"/>
    <property type="evidence" value="ECO:0007669"/>
    <property type="project" value="TreeGrafter"/>
</dbReference>
<dbReference type="Gene3D" id="3.40.50.300">
    <property type="entry name" value="P-loop containing nucleotide triphosphate hydrolases"/>
    <property type="match status" value="1"/>
</dbReference>
<dbReference type="GO" id="GO:0016887">
    <property type="term" value="F:ATP hydrolysis activity"/>
    <property type="evidence" value="ECO:0007669"/>
    <property type="project" value="InterPro"/>
</dbReference>
<comment type="similarity">
    <text evidence="1">Belongs to the ABC transporter superfamily.</text>
</comment>
<dbReference type="SMART" id="SM00382">
    <property type="entry name" value="AAA"/>
    <property type="match status" value="1"/>
</dbReference>
<reference evidence="5 6" key="1">
    <citation type="submission" date="2015-06" db="EMBL/GenBank/DDBJ databases">
        <title>Improved classification and identification of acetic acid bacteria using matrix-assisted laser desorption/ionization time-of-flight mass spectrometry; Gluconobacter nephelii and Gluconobacter uchimurae are later heterotypic synonyms of Gluconobacter japonicus and Gluconobacter oxydans, respectively.</title>
        <authorList>
            <person name="Li L."/>
            <person name="Cleenwerck I."/>
            <person name="De Vuyst L."/>
            <person name="Vandamme P."/>
        </authorList>
    </citation>
    <scope>NUCLEOTIDE SEQUENCE [LARGE SCALE GENOMIC DNA]</scope>
    <source>
        <strain evidence="5 6">LMG 1552</strain>
    </source>
</reference>
<dbReference type="GO" id="GO:0005524">
    <property type="term" value="F:ATP binding"/>
    <property type="evidence" value="ECO:0007669"/>
    <property type="project" value="UniProtKB-KW"/>
</dbReference>
<sequence>MTAARQLLHVRDLAWQSPDGSFTLHVPEFSVHAGDRFAITGPSGCGKSTLLGLLSLALLPVECQIFTLQGQSVNLTDTTARARTQKAALRARYFGFVPQMSALLPFLSIHDNIRLPLDILNTKAPARLRTLAQRLDIEPCLTRMPARISVGQRQRAAIARALVHSPHLLLADEPTAALHPDQAENVMHLLSTETAADGAVLVVTHDPELARKAGYTLIPAVLDGQTTHISTALKTLA</sequence>
<dbReference type="PROSITE" id="PS00211">
    <property type="entry name" value="ABC_TRANSPORTER_1"/>
    <property type="match status" value="1"/>
</dbReference>
<dbReference type="GO" id="GO:0022857">
    <property type="term" value="F:transmembrane transporter activity"/>
    <property type="evidence" value="ECO:0007669"/>
    <property type="project" value="TreeGrafter"/>
</dbReference>
<dbReference type="GO" id="GO:0005886">
    <property type="term" value="C:plasma membrane"/>
    <property type="evidence" value="ECO:0007669"/>
    <property type="project" value="TreeGrafter"/>
</dbReference>
<protein>
    <recommendedName>
        <fullName evidence="4">ABC transporter domain-containing protein</fullName>
    </recommendedName>
</protein>
<evidence type="ECO:0000256" key="3">
    <source>
        <dbReference type="ARBA" id="ARBA00022840"/>
    </source>
</evidence>
<dbReference type="PROSITE" id="PS50893">
    <property type="entry name" value="ABC_TRANSPORTER_2"/>
    <property type="match status" value="1"/>
</dbReference>
<dbReference type="InterPro" id="IPR017871">
    <property type="entry name" value="ABC_transporter-like_CS"/>
</dbReference>
<accession>A0A149RS29</accession>
<proteinExistence type="inferred from homology"/>
<dbReference type="Proteomes" id="UP000075526">
    <property type="component" value="Unassembled WGS sequence"/>
</dbReference>
<dbReference type="GO" id="GO:0044874">
    <property type="term" value="P:lipoprotein localization to outer membrane"/>
    <property type="evidence" value="ECO:0007669"/>
    <property type="project" value="TreeGrafter"/>
</dbReference>
<dbReference type="InterPro" id="IPR015854">
    <property type="entry name" value="ABC_transpr_LolD-like"/>
</dbReference>
<evidence type="ECO:0000256" key="1">
    <source>
        <dbReference type="ARBA" id="ARBA00005417"/>
    </source>
</evidence>
<evidence type="ECO:0000256" key="2">
    <source>
        <dbReference type="ARBA" id="ARBA00022741"/>
    </source>
</evidence>
<dbReference type="Pfam" id="PF00005">
    <property type="entry name" value="ABC_tran"/>
    <property type="match status" value="1"/>
</dbReference>
<dbReference type="PANTHER" id="PTHR24220">
    <property type="entry name" value="IMPORT ATP-BINDING PROTEIN"/>
    <property type="match status" value="1"/>
</dbReference>